<protein>
    <submittedName>
        <fullName evidence="2">Uncharacterized protein</fullName>
    </submittedName>
</protein>
<keyword evidence="3" id="KW-1185">Reference proteome</keyword>
<proteinExistence type="predicted"/>
<dbReference type="AlphaFoldDB" id="A0A6J8C1V8"/>
<reference evidence="2 3" key="1">
    <citation type="submission" date="2020-06" db="EMBL/GenBank/DDBJ databases">
        <authorList>
            <person name="Li R."/>
            <person name="Bekaert M."/>
        </authorList>
    </citation>
    <scope>NUCLEOTIDE SEQUENCE [LARGE SCALE GENOMIC DNA]</scope>
    <source>
        <strain evidence="3">wild</strain>
    </source>
</reference>
<sequence>MPTGAPWDRLATDIMGPFPVTPRESFLAEKNRIEAHILKRHLALDKARFYCTLCMFRCNDRHLISFVPHLRQKETQISCNKYLGDLAYLKESPTPSIQNYSNGLCVLDTYSYSFASTIYVIIISNYYTNLSTTTIHHTISSNFSDVNNVFNNSFLYCPTLDQSLTIPSPSTNKTTTTTANLSSYLPIDVNDCHDYEVFSPEIGSPTRKVLGREVVAISKDEEEMECILPQLQGQDPPSTCGNLDARPAISNDTKKTD</sequence>
<evidence type="ECO:0000256" key="1">
    <source>
        <dbReference type="SAM" id="MobiDB-lite"/>
    </source>
</evidence>
<evidence type="ECO:0000313" key="2">
    <source>
        <dbReference type="EMBL" id="CAC5389059.1"/>
    </source>
</evidence>
<dbReference type="EMBL" id="CACVKT020004316">
    <property type="protein sequence ID" value="CAC5389059.1"/>
    <property type="molecule type" value="Genomic_DNA"/>
</dbReference>
<dbReference type="OrthoDB" id="6161362at2759"/>
<evidence type="ECO:0000313" key="3">
    <source>
        <dbReference type="Proteomes" id="UP000507470"/>
    </source>
</evidence>
<name>A0A6J8C1V8_MYTCO</name>
<dbReference type="Proteomes" id="UP000507470">
    <property type="component" value="Unassembled WGS sequence"/>
</dbReference>
<feature type="region of interest" description="Disordered" evidence="1">
    <location>
        <begin position="231"/>
        <end position="257"/>
    </location>
</feature>
<organism evidence="2 3">
    <name type="scientific">Mytilus coruscus</name>
    <name type="common">Sea mussel</name>
    <dbReference type="NCBI Taxonomy" id="42192"/>
    <lineage>
        <taxon>Eukaryota</taxon>
        <taxon>Metazoa</taxon>
        <taxon>Spiralia</taxon>
        <taxon>Lophotrochozoa</taxon>
        <taxon>Mollusca</taxon>
        <taxon>Bivalvia</taxon>
        <taxon>Autobranchia</taxon>
        <taxon>Pteriomorphia</taxon>
        <taxon>Mytilida</taxon>
        <taxon>Mytiloidea</taxon>
        <taxon>Mytilidae</taxon>
        <taxon>Mytilinae</taxon>
        <taxon>Mytilus</taxon>
    </lineage>
</organism>
<feature type="compositionally biased region" description="Polar residues" evidence="1">
    <location>
        <begin position="231"/>
        <end position="241"/>
    </location>
</feature>
<gene>
    <name evidence="2" type="ORF">MCOR_24276</name>
</gene>
<accession>A0A6J8C1V8</accession>